<sequence length="252" mass="28158">MTQPTALDVPSEVQQLLQRYVKETTSLLGPQLEGILLYGSAVGGEFLPGRSNLNLLLMLSGYEREAIKRYAKAHKRWSREQFVVPLVVTEAELTRPRCLFPLEYLEIQEQHRVLWGRDPFIGLHIDRTHLAYQVQQSIQGNLVRLRQRYIEGGGTEEAMTMLLPLSLTALLPCLRGLQRLAGQPALYQSDALLTGIRAMTGLDLVGLGDVLELKRGIISPGPVEVPRLYERYADNLAALMAVVDSNGMVTPR</sequence>
<dbReference type="RefSeq" id="WP_213041495.1">
    <property type="nucleotide sequence ID" value="NZ_CAJNBJ010000002.1"/>
</dbReference>
<evidence type="ECO:0000313" key="2">
    <source>
        <dbReference type="Proteomes" id="UP000675880"/>
    </source>
</evidence>
<organism evidence="1 2">
    <name type="scientific">Nitrospira defluvii</name>
    <dbReference type="NCBI Taxonomy" id="330214"/>
    <lineage>
        <taxon>Bacteria</taxon>
        <taxon>Pseudomonadati</taxon>
        <taxon>Nitrospirota</taxon>
        <taxon>Nitrospiria</taxon>
        <taxon>Nitrospirales</taxon>
        <taxon>Nitrospiraceae</taxon>
        <taxon>Nitrospira</taxon>
    </lineage>
</organism>
<dbReference type="InterPro" id="IPR043519">
    <property type="entry name" value="NT_sf"/>
</dbReference>
<dbReference type="Proteomes" id="UP000675880">
    <property type="component" value="Unassembled WGS sequence"/>
</dbReference>
<keyword evidence="2" id="KW-1185">Reference proteome</keyword>
<protein>
    <recommendedName>
        <fullName evidence="3">Polymerase nucleotidyl transferase domain-containing protein</fullName>
    </recommendedName>
</protein>
<proteinExistence type="predicted"/>
<dbReference type="EMBL" id="CAJNBJ010000002">
    <property type="protein sequence ID" value="CAE6726357.1"/>
    <property type="molecule type" value="Genomic_DNA"/>
</dbReference>
<name>A0ABM8R0Q3_9BACT</name>
<gene>
    <name evidence="1" type="ORF">NSPZN2_100120</name>
</gene>
<reference evidence="1 2" key="1">
    <citation type="submission" date="2021-02" db="EMBL/GenBank/DDBJ databases">
        <authorList>
            <person name="Han P."/>
        </authorList>
    </citation>
    <scope>NUCLEOTIDE SEQUENCE [LARGE SCALE GENOMIC DNA]</scope>
    <source>
        <strain evidence="1">Candidatus Nitrospira sp. ZN2</strain>
    </source>
</reference>
<comment type="caution">
    <text evidence="1">The sequence shown here is derived from an EMBL/GenBank/DDBJ whole genome shotgun (WGS) entry which is preliminary data.</text>
</comment>
<evidence type="ECO:0008006" key="3">
    <source>
        <dbReference type="Google" id="ProtNLM"/>
    </source>
</evidence>
<evidence type="ECO:0000313" key="1">
    <source>
        <dbReference type="EMBL" id="CAE6726357.1"/>
    </source>
</evidence>
<accession>A0ABM8R0Q3</accession>
<dbReference type="SUPFAM" id="SSF81301">
    <property type="entry name" value="Nucleotidyltransferase"/>
    <property type="match status" value="1"/>
</dbReference>